<keyword evidence="4" id="KW-1185">Reference proteome</keyword>
<evidence type="ECO:0000313" key="4">
    <source>
        <dbReference type="Proteomes" id="UP000553209"/>
    </source>
</evidence>
<feature type="domain" description="Glycosyltransferase 2-like" evidence="2">
    <location>
        <begin position="47"/>
        <end position="157"/>
    </location>
</feature>
<organism evidence="3 4">
    <name type="scientific">Nocardiopsis alborubida</name>
    <dbReference type="NCBI Taxonomy" id="146802"/>
    <lineage>
        <taxon>Bacteria</taxon>
        <taxon>Bacillati</taxon>
        <taxon>Actinomycetota</taxon>
        <taxon>Actinomycetes</taxon>
        <taxon>Streptosporangiales</taxon>
        <taxon>Nocardiopsidaceae</taxon>
        <taxon>Nocardiopsis</taxon>
    </lineage>
</organism>
<dbReference type="SUPFAM" id="SSF53448">
    <property type="entry name" value="Nucleotide-diphospho-sugar transferases"/>
    <property type="match status" value="1"/>
</dbReference>
<evidence type="ECO:0000256" key="1">
    <source>
        <dbReference type="SAM" id="MobiDB-lite"/>
    </source>
</evidence>
<dbReference type="PANTHER" id="PTHR43685">
    <property type="entry name" value="GLYCOSYLTRANSFERASE"/>
    <property type="match status" value="1"/>
</dbReference>
<evidence type="ECO:0000313" key="3">
    <source>
        <dbReference type="EMBL" id="NKY96635.1"/>
    </source>
</evidence>
<dbReference type="PANTHER" id="PTHR43685:SF3">
    <property type="entry name" value="SLR2126 PROTEIN"/>
    <property type="match status" value="1"/>
</dbReference>
<comment type="caution">
    <text evidence="3">The sequence shown here is derived from an EMBL/GenBank/DDBJ whole genome shotgun (WGS) entry which is preliminary data.</text>
</comment>
<dbReference type="Gene3D" id="3.90.550.10">
    <property type="entry name" value="Spore Coat Polysaccharide Biosynthesis Protein SpsA, Chain A"/>
    <property type="match status" value="1"/>
</dbReference>
<dbReference type="EMBL" id="JAAXPG010000002">
    <property type="protein sequence ID" value="NKY96635.1"/>
    <property type="molecule type" value="Genomic_DNA"/>
</dbReference>
<dbReference type="InterPro" id="IPR001173">
    <property type="entry name" value="Glyco_trans_2-like"/>
</dbReference>
<dbReference type="Pfam" id="PF00535">
    <property type="entry name" value="Glycos_transf_2"/>
    <property type="match status" value="1"/>
</dbReference>
<proteinExistence type="predicted"/>
<dbReference type="CDD" id="cd00761">
    <property type="entry name" value="Glyco_tranf_GTA_type"/>
    <property type="match status" value="1"/>
</dbReference>
<feature type="compositionally biased region" description="Basic and acidic residues" evidence="1">
    <location>
        <begin position="15"/>
        <end position="29"/>
    </location>
</feature>
<dbReference type="GO" id="GO:0016740">
    <property type="term" value="F:transferase activity"/>
    <property type="evidence" value="ECO:0007669"/>
    <property type="project" value="UniProtKB-KW"/>
</dbReference>
<dbReference type="InterPro" id="IPR050834">
    <property type="entry name" value="Glycosyltransf_2"/>
</dbReference>
<reference evidence="3 4" key="1">
    <citation type="submission" date="2020-04" db="EMBL/GenBank/DDBJ databases">
        <title>MicrobeNet Type strains.</title>
        <authorList>
            <person name="Nicholson A.C."/>
        </authorList>
    </citation>
    <scope>NUCLEOTIDE SEQUENCE [LARGE SCALE GENOMIC DNA]</scope>
    <source>
        <strain evidence="3 4">ATCC 23612</strain>
    </source>
</reference>
<gene>
    <name evidence="3" type="ORF">HGB44_02955</name>
</gene>
<dbReference type="RefSeq" id="WP_061080764.1">
    <property type="nucleotide sequence ID" value="NZ_JAAXPG010000002.1"/>
</dbReference>
<dbReference type="InterPro" id="IPR029044">
    <property type="entry name" value="Nucleotide-diphossugar_trans"/>
</dbReference>
<feature type="region of interest" description="Disordered" evidence="1">
    <location>
        <begin position="13"/>
        <end position="39"/>
    </location>
</feature>
<sequence>MTNPPSLRQLLATRGNDHRPHTSAFEHRTGLGWHTPTPPDTPAAPLSVVIPAHNVAHCLPRVLDALQHQRTAGQVEVIVVDDASTDDTPRIITGHPRVDLARRLPRRAGAASARNLGVALASAQTVVFVDADMVLPEHVLADMGARATAEAVLVGFRHNHPAHLPPPASGDRPDLYADHRVSWRPPAGVPLMYSGTVVEEGRVFHPLDETEDLWALGHGALYYDWDLSRMVVTALVGVPRQAVLEVGGFDPRFGQVGWGCEDTHLGAKLIAHGLLVIPVRQAVGFHLDPPDAEEQWKGKLASWAATMHLYRRHLDQPVPDRGAALFNEQVCPLVDVCEVLR</sequence>
<dbReference type="AlphaFoldDB" id="A0A7X6M928"/>
<accession>A0A7X6M928</accession>
<dbReference type="Proteomes" id="UP000553209">
    <property type="component" value="Unassembled WGS sequence"/>
</dbReference>
<protein>
    <submittedName>
        <fullName evidence="3">Glycosyltransferase family 2 protein</fullName>
    </submittedName>
</protein>
<evidence type="ECO:0000259" key="2">
    <source>
        <dbReference type="Pfam" id="PF00535"/>
    </source>
</evidence>
<name>A0A7X6M928_9ACTN</name>
<keyword evidence="3" id="KW-0808">Transferase</keyword>